<dbReference type="Proteomes" id="UP000618445">
    <property type="component" value="Unassembled WGS sequence"/>
</dbReference>
<dbReference type="EMBL" id="JACJQY010000030">
    <property type="protein sequence ID" value="MBD2318528.1"/>
    <property type="molecule type" value="Genomic_DNA"/>
</dbReference>
<sequence>MKYDKLKCDLKGITAFGYYKNQDRKEFVVLKGSFAVGDSELSPDFREAKKTRYKTYLKIRSDLIKAKKLEKKPDGDGYQFAEDVVFKSPSRAISIILGYNENGVDEFKPTGEKVDPEENIRSVNQTIVLKPDSIKTVETPVLAKQPFFKEEDDELAFSEGKKVERLHKLIERDKTVVDLAKKKAKLRDPFLCCSVCGFSFLKVYGEDFIEAHHTKPLSEITGETETKVEDLAIVCSNCHRMLHRRKPWRSISDLKSILNRK</sequence>
<evidence type="ECO:0000313" key="3">
    <source>
        <dbReference type="EMBL" id="MBD2318528.1"/>
    </source>
</evidence>
<comment type="caution">
    <text evidence="3">The sequence shown here is derived from an EMBL/GenBank/DDBJ whole genome shotgun (WGS) entry which is preliminary data.</text>
</comment>
<name>A0ABR8CCK8_9CYAN</name>
<protein>
    <submittedName>
        <fullName evidence="3">DUF4357 domain-containing protein</fullName>
    </submittedName>
</protein>
<evidence type="ECO:0000313" key="4">
    <source>
        <dbReference type="Proteomes" id="UP000618445"/>
    </source>
</evidence>
<proteinExistence type="predicted"/>
<feature type="domain" description="HNH" evidence="1">
    <location>
        <begin position="193"/>
        <end position="245"/>
    </location>
</feature>
<evidence type="ECO:0000259" key="2">
    <source>
        <dbReference type="Pfam" id="PF14267"/>
    </source>
</evidence>
<dbReference type="Pfam" id="PF01844">
    <property type="entry name" value="HNH"/>
    <property type="match status" value="1"/>
</dbReference>
<dbReference type="Pfam" id="PF14267">
    <property type="entry name" value="DUF4357"/>
    <property type="match status" value="1"/>
</dbReference>
<keyword evidence="4" id="KW-1185">Reference proteome</keyword>
<evidence type="ECO:0000259" key="1">
    <source>
        <dbReference type="Pfam" id="PF01844"/>
    </source>
</evidence>
<dbReference type="InterPro" id="IPR025579">
    <property type="entry name" value="DUF4357"/>
</dbReference>
<dbReference type="RefSeq" id="WP_190579608.1">
    <property type="nucleotide sequence ID" value="NZ_CAWPQU010000024.1"/>
</dbReference>
<accession>A0ABR8CCK8</accession>
<gene>
    <name evidence="3" type="ORF">H6G05_16940</name>
</gene>
<feature type="domain" description="DUF4357" evidence="2">
    <location>
        <begin position="60"/>
        <end position="108"/>
    </location>
</feature>
<dbReference type="InterPro" id="IPR002711">
    <property type="entry name" value="HNH"/>
</dbReference>
<reference evidence="3 4" key="1">
    <citation type="journal article" date="2020" name="ISME J.">
        <title>Comparative genomics reveals insights into cyanobacterial evolution and habitat adaptation.</title>
        <authorList>
            <person name="Chen M.Y."/>
            <person name="Teng W.K."/>
            <person name="Zhao L."/>
            <person name="Hu C.X."/>
            <person name="Zhou Y.K."/>
            <person name="Han B.P."/>
            <person name="Song L.R."/>
            <person name="Shu W.S."/>
        </authorList>
    </citation>
    <scope>NUCLEOTIDE SEQUENCE [LARGE SCALE GENOMIC DNA]</scope>
    <source>
        <strain evidence="3 4">FACHB-1050</strain>
    </source>
</reference>
<organism evidence="3 4">
    <name type="scientific">Phormidium tenue FACHB-1050</name>
    <dbReference type="NCBI Taxonomy" id="2692857"/>
    <lineage>
        <taxon>Bacteria</taxon>
        <taxon>Bacillati</taxon>
        <taxon>Cyanobacteriota</taxon>
        <taxon>Cyanophyceae</taxon>
        <taxon>Oscillatoriophycideae</taxon>
        <taxon>Oscillatoriales</taxon>
        <taxon>Oscillatoriaceae</taxon>
        <taxon>Phormidium</taxon>
    </lineage>
</organism>